<dbReference type="Gene3D" id="1.10.101.10">
    <property type="entry name" value="PGBD-like superfamily/PGBD"/>
    <property type="match status" value="1"/>
</dbReference>
<dbReference type="Gene3D" id="2.60.120.290">
    <property type="entry name" value="Spermadhesin, CUB domain"/>
    <property type="match status" value="1"/>
</dbReference>
<protein>
    <recommendedName>
        <fullName evidence="3">N-acetylmuramoyl-L-alanine amidase</fullName>
        <ecNumber evidence="3">3.5.1.28</ecNumber>
    </recommendedName>
</protein>
<keyword evidence="11" id="KW-1185">Reference proteome</keyword>
<reference evidence="12" key="1">
    <citation type="submission" date="2022-11" db="UniProtKB">
        <authorList>
            <consortium name="WormBaseParasite"/>
        </authorList>
    </citation>
    <scope>IDENTIFICATION</scope>
</reference>
<dbReference type="AlphaFoldDB" id="A0A914VX94"/>
<dbReference type="InterPro" id="IPR051206">
    <property type="entry name" value="NAMLAA_amidase_2"/>
</dbReference>
<dbReference type="Pfam" id="PF01471">
    <property type="entry name" value="PG_binding_1"/>
    <property type="match status" value="1"/>
</dbReference>
<evidence type="ECO:0000259" key="10">
    <source>
        <dbReference type="PROSITE" id="PS01180"/>
    </source>
</evidence>
<dbReference type="CDD" id="cd06583">
    <property type="entry name" value="PGRP"/>
    <property type="match status" value="1"/>
</dbReference>
<dbReference type="InterPro" id="IPR002502">
    <property type="entry name" value="Amidase_domain"/>
</dbReference>
<evidence type="ECO:0000313" key="12">
    <source>
        <dbReference type="WBParaSite" id="PSAMB.scaffold257size60697.g3831.t1"/>
    </source>
</evidence>
<dbReference type="GO" id="GO:0009253">
    <property type="term" value="P:peptidoglycan catabolic process"/>
    <property type="evidence" value="ECO:0007669"/>
    <property type="project" value="InterPro"/>
</dbReference>
<dbReference type="PROSITE" id="PS01180">
    <property type="entry name" value="CUB"/>
    <property type="match status" value="1"/>
</dbReference>
<dbReference type="CDD" id="cd00041">
    <property type="entry name" value="CUB"/>
    <property type="match status" value="1"/>
</dbReference>
<keyword evidence="9" id="KW-0732">Signal</keyword>
<evidence type="ECO:0000256" key="9">
    <source>
        <dbReference type="SAM" id="SignalP"/>
    </source>
</evidence>
<dbReference type="EC" id="3.5.1.28" evidence="3"/>
<dbReference type="SUPFAM" id="SSF55846">
    <property type="entry name" value="N-acetylmuramoyl-L-alanine amidase-like"/>
    <property type="match status" value="1"/>
</dbReference>
<dbReference type="InterPro" id="IPR002477">
    <property type="entry name" value="Peptidoglycan-bd-like"/>
</dbReference>
<dbReference type="PANTHER" id="PTHR30417:SF1">
    <property type="entry name" value="N-ACETYLMURAMOYL-L-ALANINE AMIDASE AMID"/>
    <property type="match status" value="1"/>
</dbReference>
<evidence type="ECO:0000256" key="4">
    <source>
        <dbReference type="ARBA" id="ARBA00022801"/>
    </source>
</evidence>
<evidence type="ECO:0000256" key="5">
    <source>
        <dbReference type="ARBA" id="ARBA00023049"/>
    </source>
</evidence>
<dbReference type="SMART" id="SM00042">
    <property type="entry name" value="CUB"/>
    <property type="match status" value="1"/>
</dbReference>
<dbReference type="InterPro" id="IPR000859">
    <property type="entry name" value="CUB_dom"/>
</dbReference>
<dbReference type="SUPFAM" id="SSF47090">
    <property type="entry name" value="PGBD-like"/>
    <property type="match status" value="1"/>
</dbReference>
<evidence type="ECO:0000313" key="11">
    <source>
        <dbReference type="Proteomes" id="UP000887566"/>
    </source>
</evidence>
<organism evidence="11 12">
    <name type="scientific">Plectus sambesii</name>
    <dbReference type="NCBI Taxonomy" id="2011161"/>
    <lineage>
        <taxon>Eukaryota</taxon>
        <taxon>Metazoa</taxon>
        <taxon>Ecdysozoa</taxon>
        <taxon>Nematoda</taxon>
        <taxon>Chromadorea</taxon>
        <taxon>Plectida</taxon>
        <taxon>Plectina</taxon>
        <taxon>Plectoidea</taxon>
        <taxon>Plectidae</taxon>
        <taxon>Plectus</taxon>
    </lineage>
</organism>
<keyword evidence="4" id="KW-0378">Hydrolase</keyword>
<name>A0A914VX94_9BILA</name>
<dbReference type="Gene3D" id="3.40.80.10">
    <property type="entry name" value="Peptidoglycan recognition protein-like"/>
    <property type="match status" value="1"/>
</dbReference>
<dbReference type="InterPro" id="IPR036365">
    <property type="entry name" value="PGBD-like_sf"/>
</dbReference>
<evidence type="ECO:0000256" key="3">
    <source>
        <dbReference type="ARBA" id="ARBA00011901"/>
    </source>
</evidence>
<dbReference type="Pfam" id="PF00431">
    <property type="entry name" value="CUB"/>
    <property type="match status" value="1"/>
</dbReference>
<dbReference type="InterPro" id="IPR036366">
    <property type="entry name" value="PGBDSf"/>
</dbReference>
<evidence type="ECO:0000256" key="6">
    <source>
        <dbReference type="ARBA" id="ARBA00023157"/>
    </source>
</evidence>
<evidence type="ECO:0000256" key="1">
    <source>
        <dbReference type="ARBA" id="ARBA00001561"/>
    </source>
</evidence>
<dbReference type="InterPro" id="IPR036505">
    <property type="entry name" value="Amidase/PGRP_sf"/>
</dbReference>
<dbReference type="SUPFAM" id="SSF49854">
    <property type="entry name" value="Spermadhesin, CUB domain"/>
    <property type="match status" value="1"/>
</dbReference>
<dbReference type="SMART" id="SM00644">
    <property type="entry name" value="Ami_2"/>
    <property type="match status" value="1"/>
</dbReference>
<keyword evidence="5" id="KW-0645">Protease</keyword>
<dbReference type="Pfam" id="PF01510">
    <property type="entry name" value="Amidase_2"/>
    <property type="match status" value="1"/>
</dbReference>
<dbReference type="GO" id="GO:0071555">
    <property type="term" value="P:cell wall organization"/>
    <property type="evidence" value="ECO:0007669"/>
    <property type="project" value="UniProtKB-KW"/>
</dbReference>
<keyword evidence="5" id="KW-0482">Metalloprotease</keyword>
<evidence type="ECO:0000256" key="8">
    <source>
        <dbReference type="PROSITE-ProRule" id="PRU00059"/>
    </source>
</evidence>
<comment type="catalytic activity">
    <reaction evidence="1">
        <text>Hydrolyzes the link between N-acetylmuramoyl residues and L-amino acid residues in certain cell-wall glycopeptides.</text>
        <dbReference type="EC" id="3.5.1.28"/>
    </reaction>
</comment>
<feature type="chain" id="PRO_5037367465" description="N-acetylmuramoyl-L-alanine amidase" evidence="9">
    <location>
        <begin position="23"/>
        <end position="409"/>
    </location>
</feature>
<evidence type="ECO:0000256" key="7">
    <source>
        <dbReference type="ARBA" id="ARBA00023316"/>
    </source>
</evidence>
<proteinExistence type="inferred from homology"/>
<dbReference type="GO" id="GO:0009254">
    <property type="term" value="P:peptidoglycan turnover"/>
    <property type="evidence" value="ECO:0007669"/>
    <property type="project" value="TreeGrafter"/>
</dbReference>
<dbReference type="Proteomes" id="UP000887566">
    <property type="component" value="Unplaced"/>
</dbReference>
<accession>A0A914VX94</accession>
<dbReference type="GO" id="GO:0008745">
    <property type="term" value="F:N-acetylmuramoyl-L-alanine amidase activity"/>
    <property type="evidence" value="ECO:0007669"/>
    <property type="project" value="UniProtKB-EC"/>
</dbReference>
<feature type="signal peptide" evidence="9">
    <location>
        <begin position="1"/>
        <end position="22"/>
    </location>
</feature>
<comment type="similarity">
    <text evidence="2">Belongs to the N-acetylmuramoyl-L-alanine amidase 2 family.</text>
</comment>
<dbReference type="WBParaSite" id="PSAMB.scaffold257size60697.g3831.t1">
    <property type="protein sequence ID" value="PSAMB.scaffold257size60697.g3831.t1"/>
    <property type="gene ID" value="PSAMB.scaffold257size60697.g3831"/>
</dbReference>
<comment type="caution">
    <text evidence="8">Lacks conserved residue(s) required for the propagation of feature annotation.</text>
</comment>
<evidence type="ECO:0000256" key="2">
    <source>
        <dbReference type="ARBA" id="ARBA00007553"/>
    </source>
</evidence>
<dbReference type="PANTHER" id="PTHR30417">
    <property type="entry name" value="N-ACETYLMURAMOYL-L-ALANINE AMIDASE AMID"/>
    <property type="match status" value="1"/>
</dbReference>
<feature type="domain" description="CUB" evidence="10">
    <location>
        <begin position="26"/>
        <end position="138"/>
    </location>
</feature>
<sequence>MEFLKFSKATWLCIVLATTVSAQSKCPASDYGPAAGVIESPGFAQHVNYGNDMSCTYNIKVAEGSKILLTVDSLITETCCDRVYVYDGPNTHSRVLIIWSGHLGAGSFVESTGNVVTVTFQSDNTVNAAGFSIRYAPSNAHLTPTTTAKPKLQIVNWKDRSTYWNSRPSPTDIHALVLHHTVDPTVQATYDALNNRHLSVHYIAAKNGTIYQLVDEANRAWHAGTGTWGSYTNMNDISIGIEIVNTGDEPFPTVQENAVAELSAQIVKRWKILPKNIVAHADFQEYDKTDVSGYFDFKLFYAALDMYPGLYTTKLSESDQKKVLYQASTTYSAAVKSIQERLQKYGYYLTADGIFGSATQLVVEAFNRHYCPEIFKQEEIVNGNEVRFAQNKRWYGISEERLAYLVAHS</sequence>
<keyword evidence="7" id="KW-0961">Cell wall biogenesis/degradation</keyword>
<keyword evidence="6" id="KW-1015">Disulfide bond</keyword>
<dbReference type="InterPro" id="IPR035914">
    <property type="entry name" value="Sperma_CUB_dom_sf"/>
</dbReference>
<dbReference type="GO" id="GO:0008237">
    <property type="term" value="F:metallopeptidase activity"/>
    <property type="evidence" value="ECO:0007669"/>
    <property type="project" value="UniProtKB-KW"/>
</dbReference>